<dbReference type="InterPro" id="IPR050351">
    <property type="entry name" value="BphY/WalK/GraS-like"/>
</dbReference>
<gene>
    <name evidence="12" type="ORF">GCM10009836_63220</name>
</gene>
<name>A0ABN2NKS9_9PSEU</name>
<accession>A0ABN2NKS9</accession>
<dbReference type="EC" id="2.7.13.3" evidence="3"/>
<dbReference type="InterPro" id="IPR003594">
    <property type="entry name" value="HATPase_dom"/>
</dbReference>
<dbReference type="PRINTS" id="PR00344">
    <property type="entry name" value="BCTRLSENSOR"/>
</dbReference>
<dbReference type="RefSeq" id="WP_344425574.1">
    <property type="nucleotide sequence ID" value="NZ_BAAAQK010000026.1"/>
</dbReference>
<sequence length="323" mass="33715">MNTGPDPELDGIARLATQLSGALSAISLADQAVPTTGAACAIPLRGNDGVVRGSLTVDATALDERQRQVVDVLAAQAGAVLERREREAGPPGRPGRTDDELTEFAGRVAHDLRAPLTAVLGFLRLADGPFRDETSARAADCIGSALDAATGMRTVVDGLLEYATFDVRPQITDVDLPGMVAALVEDLAAEIRAAAGEVSYEGPEHVRGDVALLHRLLQNLIANALEHGRPGVAPRVRIRAAAGPDGWTLEVSDNGPGIPEDQRRRVFDPFVRLAHDHATRGTGIGLSTCARITEALGGTIVVQDAAPPEGGRGTAVRVTLPRG</sequence>
<evidence type="ECO:0000256" key="8">
    <source>
        <dbReference type="ARBA" id="ARBA00022840"/>
    </source>
</evidence>
<evidence type="ECO:0000256" key="10">
    <source>
        <dbReference type="ARBA" id="ARBA00039401"/>
    </source>
</evidence>
<organism evidence="12 13">
    <name type="scientific">Pseudonocardia ailaonensis</name>
    <dbReference type="NCBI Taxonomy" id="367279"/>
    <lineage>
        <taxon>Bacteria</taxon>
        <taxon>Bacillati</taxon>
        <taxon>Actinomycetota</taxon>
        <taxon>Actinomycetes</taxon>
        <taxon>Pseudonocardiales</taxon>
        <taxon>Pseudonocardiaceae</taxon>
        <taxon>Pseudonocardia</taxon>
    </lineage>
</organism>
<dbReference type="Pfam" id="PF00512">
    <property type="entry name" value="HisKA"/>
    <property type="match status" value="1"/>
</dbReference>
<dbReference type="InterPro" id="IPR004358">
    <property type="entry name" value="Sig_transdc_His_kin-like_C"/>
</dbReference>
<evidence type="ECO:0000256" key="6">
    <source>
        <dbReference type="ARBA" id="ARBA00022741"/>
    </source>
</evidence>
<keyword evidence="4" id="KW-0597">Phosphoprotein</keyword>
<dbReference type="InterPro" id="IPR036890">
    <property type="entry name" value="HATPase_C_sf"/>
</dbReference>
<dbReference type="SMART" id="SM00388">
    <property type="entry name" value="HisKA"/>
    <property type="match status" value="1"/>
</dbReference>
<dbReference type="CDD" id="cd00075">
    <property type="entry name" value="HATPase"/>
    <property type="match status" value="1"/>
</dbReference>
<dbReference type="Pfam" id="PF02518">
    <property type="entry name" value="HATPase_c"/>
    <property type="match status" value="1"/>
</dbReference>
<dbReference type="SUPFAM" id="SSF55874">
    <property type="entry name" value="ATPase domain of HSP90 chaperone/DNA topoisomerase II/histidine kinase"/>
    <property type="match status" value="1"/>
</dbReference>
<dbReference type="EMBL" id="BAAAQK010000026">
    <property type="protein sequence ID" value="GAA1873603.1"/>
    <property type="molecule type" value="Genomic_DNA"/>
</dbReference>
<evidence type="ECO:0000256" key="4">
    <source>
        <dbReference type="ARBA" id="ARBA00022553"/>
    </source>
</evidence>
<proteinExistence type="predicted"/>
<dbReference type="PANTHER" id="PTHR42878:SF7">
    <property type="entry name" value="SENSOR HISTIDINE KINASE GLRK"/>
    <property type="match status" value="1"/>
</dbReference>
<dbReference type="SMART" id="SM00387">
    <property type="entry name" value="HATPase_c"/>
    <property type="match status" value="1"/>
</dbReference>
<evidence type="ECO:0000313" key="12">
    <source>
        <dbReference type="EMBL" id="GAA1873603.1"/>
    </source>
</evidence>
<dbReference type="InterPro" id="IPR036097">
    <property type="entry name" value="HisK_dim/P_sf"/>
</dbReference>
<dbReference type="Gene3D" id="1.10.287.130">
    <property type="match status" value="1"/>
</dbReference>
<keyword evidence="5" id="KW-0808">Transferase</keyword>
<dbReference type="Proteomes" id="UP001500449">
    <property type="component" value="Unassembled WGS sequence"/>
</dbReference>
<comment type="subcellular location">
    <subcellularLocation>
        <location evidence="2">Cell membrane</location>
    </subcellularLocation>
</comment>
<dbReference type="SUPFAM" id="SSF47384">
    <property type="entry name" value="Homodimeric domain of signal transducing histidine kinase"/>
    <property type="match status" value="1"/>
</dbReference>
<feature type="domain" description="Histidine kinase" evidence="11">
    <location>
        <begin position="107"/>
        <end position="323"/>
    </location>
</feature>
<keyword evidence="7" id="KW-0418">Kinase</keyword>
<comment type="caution">
    <text evidence="12">The sequence shown here is derived from an EMBL/GenBank/DDBJ whole genome shotgun (WGS) entry which is preliminary data.</text>
</comment>
<dbReference type="CDD" id="cd00082">
    <property type="entry name" value="HisKA"/>
    <property type="match status" value="1"/>
</dbReference>
<keyword evidence="8" id="KW-0067">ATP-binding</keyword>
<reference evidence="12 13" key="1">
    <citation type="journal article" date="2019" name="Int. J. Syst. Evol. Microbiol.">
        <title>The Global Catalogue of Microorganisms (GCM) 10K type strain sequencing project: providing services to taxonomists for standard genome sequencing and annotation.</title>
        <authorList>
            <consortium name="The Broad Institute Genomics Platform"/>
            <consortium name="The Broad Institute Genome Sequencing Center for Infectious Disease"/>
            <person name="Wu L."/>
            <person name="Ma J."/>
        </authorList>
    </citation>
    <scope>NUCLEOTIDE SEQUENCE [LARGE SCALE GENOMIC DNA]</scope>
    <source>
        <strain evidence="12 13">JCM 16009</strain>
    </source>
</reference>
<dbReference type="Gene3D" id="3.30.565.10">
    <property type="entry name" value="Histidine kinase-like ATPase, C-terminal domain"/>
    <property type="match status" value="1"/>
</dbReference>
<evidence type="ECO:0000256" key="7">
    <source>
        <dbReference type="ARBA" id="ARBA00022777"/>
    </source>
</evidence>
<dbReference type="PROSITE" id="PS50109">
    <property type="entry name" value="HIS_KIN"/>
    <property type="match status" value="1"/>
</dbReference>
<keyword evidence="13" id="KW-1185">Reference proteome</keyword>
<keyword evidence="6" id="KW-0547">Nucleotide-binding</keyword>
<dbReference type="InterPro" id="IPR003661">
    <property type="entry name" value="HisK_dim/P_dom"/>
</dbReference>
<protein>
    <recommendedName>
        <fullName evidence="10">Sensor-like histidine kinase SenX3</fullName>
        <ecNumber evidence="3">2.7.13.3</ecNumber>
    </recommendedName>
</protein>
<evidence type="ECO:0000313" key="13">
    <source>
        <dbReference type="Proteomes" id="UP001500449"/>
    </source>
</evidence>
<comment type="catalytic activity">
    <reaction evidence="1">
        <text>ATP + protein L-histidine = ADP + protein N-phospho-L-histidine.</text>
        <dbReference type="EC" id="2.7.13.3"/>
    </reaction>
</comment>
<evidence type="ECO:0000256" key="1">
    <source>
        <dbReference type="ARBA" id="ARBA00000085"/>
    </source>
</evidence>
<evidence type="ECO:0000256" key="3">
    <source>
        <dbReference type="ARBA" id="ARBA00012438"/>
    </source>
</evidence>
<keyword evidence="9" id="KW-0902">Two-component regulatory system</keyword>
<evidence type="ECO:0000256" key="9">
    <source>
        <dbReference type="ARBA" id="ARBA00023012"/>
    </source>
</evidence>
<evidence type="ECO:0000259" key="11">
    <source>
        <dbReference type="PROSITE" id="PS50109"/>
    </source>
</evidence>
<dbReference type="PANTHER" id="PTHR42878">
    <property type="entry name" value="TWO-COMPONENT HISTIDINE KINASE"/>
    <property type="match status" value="1"/>
</dbReference>
<evidence type="ECO:0000256" key="5">
    <source>
        <dbReference type="ARBA" id="ARBA00022679"/>
    </source>
</evidence>
<evidence type="ECO:0000256" key="2">
    <source>
        <dbReference type="ARBA" id="ARBA00004236"/>
    </source>
</evidence>
<dbReference type="InterPro" id="IPR005467">
    <property type="entry name" value="His_kinase_dom"/>
</dbReference>